<dbReference type="OrthoDB" id="9777711at2"/>
<sequence>MSETPDWARDPQRQVLSERRDGVLLLTLNRPERLNAWTPAMEERLFDLLEEADGDPRVRAVVITGAGRGFCAGADMEALAALDPASFRHGRRPMSMPVRVRKPVIAAVNGSVAGVGLVAALFADLRFVARDAKITTAFSHRGLIAEYGIAWQLPRLVGTSRALDLLLSSRIVLGEEAERIGLADRVLPREEVLEAALEYARELARSCSPMSMATIKAQVYRGLETGLEEAAREAAELMPGAFASPDFHEGVAAFLERRPAAFPGLPAGE</sequence>
<feature type="transmembrane region" description="Helical" evidence="2">
    <location>
        <begin position="104"/>
        <end position="123"/>
    </location>
</feature>
<reference evidence="3 4" key="1">
    <citation type="submission" date="2017-02" db="EMBL/GenBank/DDBJ databases">
        <authorList>
            <person name="Peterson S.W."/>
        </authorList>
    </citation>
    <scope>NUCLEOTIDE SEQUENCE [LARGE SCALE GENOMIC DNA]</scope>
    <source>
        <strain evidence="3 4">DSM 45154</strain>
    </source>
</reference>
<dbReference type="AlphaFoldDB" id="A0A1T4QEG6"/>
<dbReference type="EMBL" id="FUWS01000005">
    <property type="protein sequence ID" value="SKA01628.1"/>
    <property type="molecule type" value="Genomic_DNA"/>
</dbReference>
<dbReference type="PANTHER" id="PTHR43802:SF1">
    <property type="entry name" value="IP11341P-RELATED"/>
    <property type="match status" value="1"/>
</dbReference>
<keyword evidence="2" id="KW-0812">Transmembrane</keyword>
<dbReference type="Proteomes" id="UP000190637">
    <property type="component" value="Unassembled WGS sequence"/>
</dbReference>
<dbReference type="STRING" id="1122192.SAMN02745673_02162"/>
<gene>
    <name evidence="3" type="ORF">SAMN02745673_02162</name>
</gene>
<dbReference type="InterPro" id="IPR001753">
    <property type="entry name" value="Enoyl-CoA_hydra/iso"/>
</dbReference>
<dbReference type="InterPro" id="IPR014748">
    <property type="entry name" value="Enoyl-CoA_hydra_C"/>
</dbReference>
<evidence type="ECO:0000256" key="1">
    <source>
        <dbReference type="ARBA" id="ARBA00005254"/>
    </source>
</evidence>
<organism evidence="3 4">
    <name type="scientific">Marinactinospora thermotolerans DSM 45154</name>
    <dbReference type="NCBI Taxonomy" id="1122192"/>
    <lineage>
        <taxon>Bacteria</taxon>
        <taxon>Bacillati</taxon>
        <taxon>Actinomycetota</taxon>
        <taxon>Actinomycetes</taxon>
        <taxon>Streptosporangiales</taxon>
        <taxon>Nocardiopsidaceae</taxon>
        <taxon>Marinactinospora</taxon>
    </lineage>
</organism>
<evidence type="ECO:0000313" key="4">
    <source>
        <dbReference type="Proteomes" id="UP000190637"/>
    </source>
</evidence>
<dbReference type="CDD" id="cd06558">
    <property type="entry name" value="crotonase-like"/>
    <property type="match status" value="1"/>
</dbReference>
<dbReference type="Pfam" id="PF00378">
    <property type="entry name" value="ECH_1"/>
    <property type="match status" value="1"/>
</dbReference>
<dbReference type="Gene3D" id="3.90.226.10">
    <property type="entry name" value="2-enoyl-CoA Hydratase, Chain A, domain 1"/>
    <property type="match status" value="1"/>
</dbReference>
<name>A0A1T4QEG6_9ACTN</name>
<evidence type="ECO:0000313" key="3">
    <source>
        <dbReference type="EMBL" id="SKA01628.1"/>
    </source>
</evidence>
<dbReference type="Gene3D" id="1.10.12.10">
    <property type="entry name" value="Lyase 2-enoyl-coa Hydratase, Chain A, domain 2"/>
    <property type="match status" value="1"/>
</dbReference>
<dbReference type="RefSeq" id="WP_078761503.1">
    <property type="nucleotide sequence ID" value="NZ_FUWS01000005.1"/>
</dbReference>
<dbReference type="SUPFAM" id="SSF52096">
    <property type="entry name" value="ClpP/crotonase"/>
    <property type="match status" value="1"/>
</dbReference>
<comment type="similarity">
    <text evidence="1">Belongs to the enoyl-CoA hydratase/isomerase family.</text>
</comment>
<evidence type="ECO:0000256" key="2">
    <source>
        <dbReference type="SAM" id="Phobius"/>
    </source>
</evidence>
<keyword evidence="4" id="KW-1185">Reference proteome</keyword>
<keyword evidence="2" id="KW-1133">Transmembrane helix</keyword>
<protein>
    <submittedName>
        <fullName evidence="3">Enoyl-CoA hydratase</fullName>
    </submittedName>
</protein>
<keyword evidence="2" id="KW-0472">Membrane</keyword>
<dbReference type="InterPro" id="IPR029045">
    <property type="entry name" value="ClpP/crotonase-like_dom_sf"/>
</dbReference>
<dbReference type="GO" id="GO:0003824">
    <property type="term" value="F:catalytic activity"/>
    <property type="evidence" value="ECO:0007669"/>
    <property type="project" value="UniProtKB-ARBA"/>
</dbReference>
<proteinExistence type="inferred from homology"/>
<accession>A0A1T4QEG6</accession>
<dbReference type="PANTHER" id="PTHR43802">
    <property type="entry name" value="ENOYL-COA HYDRATASE"/>
    <property type="match status" value="1"/>
</dbReference>